<name>A0A918LNX9_9ACTN</name>
<feature type="compositionally biased region" description="Low complexity" evidence="1">
    <location>
        <begin position="1"/>
        <end position="24"/>
    </location>
</feature>
<organism evidence="2 3">
    <name type="scientific">Streptomyces phaeofaciens</name>
    <dbReference type="NCBI Taxonomy" id="68254"/>
    <lineage>
        <taxon>Bacteria</taxon>
        <taxon>Bacillati</taxon>
        <taxon>Actinomycetota</taxon>
        <taxon>Actinomycetes</taxon>
        <taxon>Kitasatosporales</taxon>
        <taxon>Streptomycetaceae</taxon>
        <taxon>Streptomyces</taxon>
    </lineage>
</organism>
<dbReference type="EMBL" id="BMSA01000001">
    <property type="protein sequence ID" value="GGT29718.1"/>
    <property type="molecule type" value="Genomic_DNA"/>
</dbReference>
<dbReference type="Proteomes" id="UP000646776">
    <property type="component" value="Unassembled WGS sequence"/>
</dbReference>
<keyword evidence="3" id="KW-1185">Reference proteome</keyword>
<reference evidence="2" key="2">
    <citation type="submission" date="2020-09" db="EMBL/GenBank/DDBJ databases">
        <authorList>
            <person name="Sun Q."/>
            <person name="Ohkuma M."/>
        </authorList>
    </citation>
    <scope>NUCLEOTIDE SEQUENCE</scope>
    <source>
        <strain evidence="2">JCM 4125</strain>
    </source>
</reference>
<proteinExistence type="predicted"/>
<sequence>MTSTGSTTTATATDPTTTDTGAGTKPPSAPPVDPRVIALAHYASRAVLERVIARNGLTFAQQITLRAAAVDGPLERKALVAQVGGALKADPAEVGATVGELLDKGLLSADGPLVGASDAGRELFAAVGAETAPITARIYAGIPAEDLAVAGRVLARIRERAEAELAAPTATA</sequence>
<gene>
    <name evidence="2" type="ORF">GCM10010226_01920</name>
</gene>
<dbReference type="InterPro" id="IPR036388">
    <property type="entry name" value="WH-like_DNA-bd_sf"/>
</dbReference>
<feature type="region of interest" description="Disordered" evidence="1">
    <location>
        <begin position="1"/>
        <end position="33"/>
    </location>
</feature>
<dbReference type="RefSeq" id="WP_229870037.1">
    <property type="nucleotide sequence ID" value="NZ_BMSA01000001.1"/>
</dbReference>
<dbReference type="InterPro" id="IPR036390">
    <property type="entry name" value="WH_DNA-bd_sf"/>
</dbReference>
<evidence type="ECO:0000256" key="1">
    <source>
        <dbReference type="SAM" id="MobiDB-lite"/>
    </source>
</evidence>
<comment type="caution">
    <text evidence="2">The sequence shown here is derived from an EMBL/GenBank/DDBJ whole genome shotgun (WGS) entry which is preliminary data.</text>
</comment>
<protein>
    <submittedName>
        <fullName evidence="2">Uncharacterized protein</fullName>
    </submittedName>
</protein>
<accession>A0A918LNX9</accession>
<evidence type="ECO:0000313" key="2">
    <source>
        <dbReference type="EMBL" id="GGT29718.1"/>
    </source>
</evidence>
<evidence type="ECO:0000313" key="3">
    <source>
        <dbReference type="Proteomes" id="UP000646776"/>
    </source>
</evidence>
<reference evidence="2" key="1">
    <citation type="journal article" date="2014" name="Int. J. Syst. Evol. Microbiol.">
        <title>Complete genome sequence of Corynebacterium casei LMG S-19264T (=DSM 44701T), isolated from a smear-ripened cheese.</title>
        <authorList>
            <consortium name="US DOE Joint Genome Institute (JGI-PGF)"/>
            <person name="Walter F."/>
            <person name="Albersmeier A."/>
            <person name="Kalinowski J."/>
            <person name="Ruckert C."/>
        </authorList>
    </citation>
    <scope>NUCLEOTIDE SEQUENCE</scope>
    <source>
        <strain evidence="2">JCM 4125</strain>
    </source>
</reference>
<dbReference type="Gene3D" id="1.10.10.10">
    <property type="entry name" value="Winged helix-like DNA-binding domain superfamily/Winged helix DNA-binding domain"/>
    <property type="match status" value="1"/>
</dbReference>
<dbReference type="AlphaFoldDB" id="A0A918LNX9"/>
<dbReference type="SUPFAM" id="SSF46785">
    <property type="entry name" value="Winged helix' DNA-binding domain"/>
    <property type="match status" value="1"/>
</dbReference>